<dbReference type="EMBL" id="NAJL01000021">
    <property type="protein sequence ID" value="TKA27718.1"/>
    <property type="molecule type" value="Genomic_DNA"/>
</dbReference>
<comment type="caution">
    <text evidence="2">The sequence shown here is derived from an EMBL/GenBank/DDBJ whole genome shotgun (WGS) entry which is preliminary data.</text>
</comment>
<accession>A0A4U0TZ04</accession>
<sequence length="181" mass="20677">MKIKAQVPPRPASDDSTEPTSGPSSTTVAELKALQTFRDYGTEGVPHLLHHKCEPQGPDGPFPGGYISYTIMTKMPGRDLMASRFWSLSDEEKETRRDAFLKVFKNIWRVGIAPYDCALRNVLWDDETKRCSIVDFEHYSEAPDPINMNETQELQRWGLKHRPPPSHWAVEWGLIKEPNAR</sequence>
<dbReference type="AlphaFoldDB" id="A0A4U0TZ04"/>
<keyword evidence="3" id="KW-1185">Reference proteome</keyword>
<evidence type="ECO:0008006" key="4">
    <source>
        <dbReference type="Google" id="ProtNLM"/>
    </source>
</evidence>
<name>A0A4U0TZ04_9PEZI</name>
<evidence type="ECO:0000256" key="1">
    <source>
        <dbReference type="SAM" id="MobiDB-lite"/>
    </source>
</evidence>
<evidence type="ECO:0000313" key="3">
    <source>
        <dbReference type="Proteomes" id="UP000308549"/>
    </source>
</evidence>
<dbReference type="SUPFAM" id="SSF56112">
    <property type="entry name" value="Protein kinase-like (PK-like)"/>
    <property type="match status" value="1"/>
</dbReference>
<dbReference type="OrthoDB" id="5401170at2759"/>
<dbReference type="InterPro" id="IPR011009">
    <property type="entry name" value="Kinase-like_dom_sf"/>
</dbReference>
<proteinExistence type="predicted"/>
<evidence type="ECO:0000313" key="2">
    <source>
        <dbReference type="EMBL" id="TKA27718.1"/>
    </source>
</evidence>
<dbReference type="Gene3D" id="1.10.510.10">
    <property type="entry name" value="Transferase(Phosphotransferase) domain 1"/>
    <property type="match status" value="1"/>
</dbReference>
<gene>
    <name evidence="2" type="ORF">B0A50_04819</name>
</gene>
<organism evidence="2 3">
    <name type="scientific">Salinomyces thailandicus</name>
    <dbReference type="NCBI Taxonomy" id="706561"/>
    <lineage>
        <taxon>Eukaryota</taxon>
        <taxon>Fungi</taxon>
        <taxon>Dikarya</taxon>
        <taxon>Ascomycota</taxon>
        <taxon>Pezizomycotina</taxon>
        <taxon>Dothideomycetes</taxon>
        <taxon>Dothideomycetidae</taxon>
        <taxon>Mycosphaerellales</taxon>
        <taxon>Teratosphaeriaceae</taxon>
        <taxon>Salinomyces</taxon>
    </lineage>
</organism>
<reference evidence="2 3" key="1">
    <citation type="submission" date="2017-03" db="EMBL/GenBank/DDBJ databases">
        <title>Genomes of endolithic fungi from Antarctica.</title>
        <authorList>
            <person name="Coleine C."/>
            <person name="Masonjones S."/>
            <person name="Stajich J.E."/>
        </authorList>
    </citation>
    <scope>NUCLEOTIDE SEQUENCE [LARGE SCALE GENOMIC DNA]</scope>
    <source>
        <strain evidence="2 3">CCFEE 6315</strain>
    </source>
</reference>
<feature type="region of interest" description="Disordered" evidence="1">
    <location>
        <begin position="1"/>
        <end position="26"/>
    </location>
</feature>
<protein>
    <recommendedName>
        <fullName evidence="4">Aminoglycoside phosphotransferase domain-containing protein</fullName>
    </recommendedName>
</protein>
<dbReference type="Proteomes" id="UP000308549">
    <property type="component" value="Unassembled WGS sequence"/>
</dbReference>